<reference evidence="1" key="1">
    <citation type="journal article" date="2020" name="Microorganisms">
        <title>Reliable Identification of Environmental Pseudomonas Isolates Using the rpoD Gene.</title>
        <authorList>
            <consortium name="The Broad Institute Genome Sequencing Platform"/>
            <person name="Girard L."/>
            <person name="Lood C."/>
            <person name="Rokni-Zadeh H."/>
            <person name="van Noort V."/>
            <person name="Lavigne R."/>
            <person name="De Mot R."/>
        </authorList>
    </citation>
    <scope>NUCLEOTIDE SEQUENCE [LARGE SCALE GENOMIC DNA]</scope>
    <source>
        <strain evidence="1">SWRI145</strain>
    </source>
</reference>
<dbReference type="EMBL" id="CP077084">
    <property type="protein sequence ID" value="QXH81217.1"/>
    <property type="molecule type" value="Genomic_DNA"/>
</dbReference>
<dbReference type="EMBL" id="JABWQF010000028">
    <property type="protein sequence ID" value="MBC3296776.1"/>
    <property type="molecule type" value="Genomic_DNA"/>
</dbReference>
<evidence type="ECO:0000313" key="1">
    <source>
        <dbReference type="EMBL" id="MBC3296776.1"/>
    </source>
</evidence>
<dbReference type="KEGG" id="ptrt:HU722_0014285"/>
<evidence type="ECO:0000313" key="3">
    <source>
        <dbReference type="Proteomes" id="UP000615613"/>
    </source>
</evidence>
<name>A0A8I0CZP8_9PSED</name>
<proteinExistence type="predicted"/>
<dbReference type="AlphaFoldDB" id="A0A8I0CZP8"/>
<sequence>MSDNINPSTPAHGVRRYQLADLTMAAGVPWFAVHVSDESGHTSSWIIRGELDGEHLRLQPQVWVPDAIQAIVNDSDGQVWAITSEDELITNTVLGQVAGWRQVTPHPQLNARDEWYSRTLGYVATDGQNVELAECLCWASDGLLIGTFSRRLYRWTSGDVARLEHDDHIVGTLGGVNNIVQTQDAIYALGYAGLILRRPVGGTWQRIDGPWPTEAGAFINMIAGVEGPRGELWAIAAGGSVVSVAGDVTRTIAQVPGEPLGITRFQRQWFVSTLDGCYELPGDGDTVLIKRDILMGKSIDAGNCLIAVDAEPQHADHAQVHLWLRTRNRDAWLRPIICRA</sequence>
<organism evidence="1">
    <name type="scientific">Pseudomonas tritici</name>
    <dbReference type="NCBI Taxonomy" id="2745518"/>
    <lineage>
        <taxon>Bacteria</taxon>
        <taxon>Pseudomonadati</taxon>
        <taxon>Pseudomonadota</taxon>
        <taxon>Gammaproteobacteria</taxon>
        <taxon>Pseudomonadales</taxon>
        <taxon>Pseudomonadaceae</taxon>
        <taxon>Pseudomonas</taxon>
    </lineage>
</organism>
<protein>
    <submittedName>
        <fullName evidence="1">Uncharacterized protein</fullName>
    </submittedName>
</protein>
<dbReference type="RefSeq" id="WP_139114572.1">
    <property type="nucleotide sequence ID" value="NZ_CP077084.1"/>
</dbReference>
<dbReference type="Proteomes" id="UP000615613">
    <property type="component" value="Chromosome"/>
</dbReference>
<keyword evidence="3" id="KW-1185">Reference proteome</keyword>
<evidence type="ECO:0000313" key="2">
    <source>
        <dbReference type="EMBL" id="QXH81217.1"/>
    </source>
</evidence>
<gene>
    <name evidence="2" type="ORF">HU722_0014285</name>
    <name evidence="1" type="ORF">HU722_35140</name>
</gene>
<accession>A0A8I0CZP8</accession>
<reference evidence="2" key="2">
    <citation type="submission" date="2021-06" db="EMBL/GenBank/DDBJ databases">
        <title>Updating the genus Pseudomonas: Description of 43 new species and partition of the Pseudomonas putida group.</title>
        <authorList>
            <person name="Girard L."/>
            <person name="Lood C."/>
            <person name="Vandamme P."/>
            <person name="Rokni-Zadeh H."/>
            <person name="van Noort V."/>
            <person name="Hofte M."/>
            <person name="Lavigne R."/>
            <person name="De Mot R."/>
        </authorList>
    </citation>
    <scope>NUCLEOTIDE SEQUENCE</scope>
    <source>
        <strain evidence="2">SWRI145</strain>
    </source>
</reference>